<evidence type="ECO:0000313" key="3">
    <source>
        <dbReference type="Proteomes" id="UP001196301"/>
    </source>
</evidence>
<dbReference type="RefSeq" id="WP_216571495.1">
    <property type="nucleotide sequence ID" value="NZ_JAHLOQ010000040.1"/>
</dbReference>
<comment type="caution">
    <text evidence="2">The sequence shown here is derived from an EMBL/GenBank/DDBJ whole genome shotgun (WGS) entry which is preliminary data.</text>
</comment>
<dbReference type="Proteomes" id="UP001196301">
    <property type="component" value="Unassembled WGS sequence"/>
</dbReference>
<evidence type="ECO:0000256" key="1">
    <source>
        <dbReference type="ARBA" id="ARBA00022833"/>
    </source>
</evidence>
<reference evidence="2 3" key="1">
    <citation type="submission" date="2021-06" db="EMBL/GenBank/DDBJ databases">
        <authorList>
            <person name="Sun Q."/>
            <person name="Li D."/>
        </authorList>
    </citation>
    <scope>NUCLEOTIDE SEQUENCE [LARGE SCALE GENOMIC DNA]</scope>
    <source>
        <strain evidence="2 3">N19</strain>
    </source>
</reference>
<name>A0ABS6E0Z4_9FIRM</name>
<dbReference type="EMBL" id="JAHLOQ010000040">
    <property type="protein sequence ID" value="MBU5337157.1"/>
    <property type="molecule type" value="Genomic_DNA"/>
</dbReference>
<keyword evidence="1" id="KW-0862">Zinc</keyword>
<dbReference type="PANTHER" id="PTHR43808">
    <property type="entry name" value="ACETYLORNITHINE DEACETYLASE"/>
    <property type="match status" value="1"/>
</dbReference>
<dbReference type="InterPro" id="IPR002933">
    <property type="entry name" value="Peptidase_M20"/>
</dbReference>
<evidence type="ECO:0000313" key="2">
    <source>
        <dbReference type="EMBL" id="MBU5337157.1"/>
    </source>
</evidence>
<proteinExistence type="predicted"/>
<dbReference type="Pfam" id="PF01546">
    <property type="entry name" value="Peptidase_M20"/>
    <property type="match status" value="1"/>
</dbReference>
<dbReference type="PANTHER" id="PTHR43808:SF8">
    <property type="entry name" value="PEPTIDASE M20 DIMERISATION DOMAIN-CONTAINING PROTEIN"/>
    <property type="match status" value="1"/>
</dbReference>
<accession>A0ABS6E0Z4</accession>
<keyword evidence="3" id="KW-1185">Reference proteome</keyword>
<protein>
    <submittedName>
        <fullName evidence="2">M20/M25/M40 family metallo-hydrolase</fullName>
    </submittedName>
</protein>
<organism evidence="2 3">
    <name type="scientific">Intestinibacter bartlettii</name>
    <dbReference type="NCBI Taxonomy" id="261299"/>
    <lineage>
        <taxon>Bacteria</taxon>
        <taxon>Bacillati</taxon>
        <taxon>Bacillota</taxon>
        <taxon>Clostridia</taxon>
        <taxon>Peptostreptococcales</taxon>
        <taxon>Peptostreptococcaceae</taxon>
        <taxon>Intestinibacter</taxon>
    </lineage>
</organism>
<gene>
    <name evidence="2" type="ORF">KQI20_11960</name>
</gene>
<sequence>MIQQTIIDYLCNLINIDTTIDSNNEIEGILYIKKVFDSLGIENEIYEPVSGKGNIIATIKGQNKDSLLLHCHIDTANYNSENWFFPPNKATVINDCIVGRGSLDCKGLVSIWMEIMKDLSLKIQKPKNTIIFMCSCDEEQEGRYGTEWILNNTNILDNVRLVLGEGGGYPIKLKSDYYFTIQTEEIYAYTVDELKILNTDKNYSLDVISKILNSATTLGYYNQNTVYFYNNIESQGKRKISKQCFYENIELVLNRNINRNYEYIFSFIESELKSISPSYKLLPIITPGYSDNRFFRFRKIPTLGFFPLDTRNNISGIHGSNEYISFKSLEFSYDLLSKIINFLSNSNLPTI</sequence>
<dbReference type="InterPro" id="IPR050072">
    <property type="entry name" value="Peptidase_M20A"/>
</dbReference>